<dbReference type="EMBL" id="CP004372">
    <property type="protein sequence ID" value="AHM05555.1"/>
    <property type="molecule type" value="Genomic_DNA"/>
</dbReference>
<sequence>MTKIKTLLAAAALMAAPGLAMAECSWGSSHDMTMSCAQGSTWDADSQACVPTVSS</sequence>
<evidence type="ECO:0000313" key="2">
    <source>
        <dbReference type="EMBL" id="AHM05555.1"/>
    </source>
</evidence>
<dbReference type="Proteomes" id="UP000019593">
    <property type="component" value="Chromosome"/>
</dbReference>
<feature type="signal peptide" evidence="1">
    <location>
        <begin position="1"/>
        <end position="22"/>
    </location>
</feature>
<accession>W8SSQ9</accession>
<organism evidence="2 3">
    <name type="scientific">Roseicyclus elongatus DSM 19469</name>
    <dbReference type="NCBI Taxonomy" id="1294273"/>
    <lineage>
        <taxon>Bacteria</taxon>
        <taxon>Pseudomonadati</taxon>
        <taxon>Pseudomonadota</taxon>
        <taxon>Alphaproteobacteria</taxon>
        <taxon>Rhodobacterales</taxon>
        <taxon>Roseobacteraceae</taxon>
        <taxon>Roseicyclus</taxon>
    </lineage>
</organism>
<keyword evidence="3" id="KW-1185">Reference proteome</keyword>
<evidence type="ECO:0000256" key="1">
    <source>
        <dbReference type="SAM" id="SignalP"/>
    </source>
</evidence>
<dbReference type="OrthoDB" id="7875269at2"/>
<dbReference type="RefSeq" id="WP_156945958.1">
    <property type="nucleotide sequence ID" value="NZ_CP004372.1"/>
</dbReference>
<proteinExistence type="predicted"/>
<name>W8SSQ9_9RHOB</name>
<evidence type="ECO:0000313" key="3">
    <source>
        <dbReference type="Proteomes" id="UP000019593"/>
    </source>
</evidence>
<feature type="chain" id="PRO_5004915503" description="Chitin-binding type-2 domain-containing protein" evidence="1">
    <location>
        <begin position="23"/>
        <end position="55"/>
    </location>
</feature>
<dbReference type="STRING" id="1294273.roselon_03297"/>
<keyword evidence="1" id="KW-0732">Signal</keyword>
<dbReference type="AlphaFoldDB" id="W8SSQ9"/>
<dbReference type="KEGG" id="red:roselon_03297"/>
<dbReference type="HOGENOM" id="CLU_201241_0_0_5"/>
<reference evidence="2 3" key="1">
    <citation type="submission" date="2013-03" db="EMBL/GenBank/DDBJ databases">
        <authorList>
            <person name="Fiebig A."/>
            <person name="Goeker M."/>
            <person name="Klenk H.-P.P."/>
        </authorList>
    </citation>
    <scope>NUCLEOTIDE SEQUENCE [LARGE SCALE GENOMIC DNA]</scope>
    <source>
        <strain evidence="3">DSM 19469</strain>
    </source>
</reference>
<gene>
    <name evidence="2" type="ORF">roselon_03297</name>
</gene>
<evidence type="ECO:0008006" key="4">
    <source>
        <dbReference type="Google" id="ProtNLM"/>
    </source>
</evidence>
<protein>
    <recommendedName>
        <fullName evidence="4">Chitin-binding type-2 domain-containing protein</fullName>
    </recommendedName>
</protein>